<gene>
    <name evidence="4" type="ORF">CGC21_20705</name>
    <name evidence="3" type="ORF">LDBPK_322330</name>
    <name evidence="2" type="ORF">LdCL_320028600</name>
</gene>
<dbReference type="EMBL" id="CP029531">
    <property type="protein sequence ID" value="AYU81777.1"/>
    <property type="molecule type" value="Genomic_DNA"/>
</dbReference>
<dbReference type="VEuPathDB" id="TriTrypDB:LdBPK_322330.1"/>
<dbReference type="FunFam" id="1.25.40.250:FF:000007">
    <property type="entry name" value="COP9 signalosome, subunit CSN8, putative"/>
    <property type="match status" value="1"/>
</dbReference>
<dbReference type="InterPro" id="IPR036388">
    <property type="entry name" value="WH-like_DNA-bd_sf"/>
</dbReference>
<dbReference type="GO" id="GO:0003743">
    <property type="term" value="F:translation initiation factor activity"/>
    <property type="evidence" value="ECO:0007669"/>
    <property type="project" value="InterPro"/>
</dbReference>
<reference evidence="5" key="3">
    <citation type="submission" date="2011-02" db="EMBL/GenBank/DDBJ databases">
        <title>Whole genome sequencing of Leishmania donovani clinical lines reveals dynamic variation related to drug resistance.</title>
        <authorList>
            <person name="Downing T."/>
            <person name="Imamura H."/>
            <person name="Sanders M."/>
            <person name="Decuypere S."/>
            <person name="Hertz-Fowler C."/>
            <person name="Clark T.G."/>
            <person name="Rijal S."/>
            <person name="Sundar S."/>
            <person name="Quail M.A."/>
            <person name="De Doncker S."/>
            <person name="Maes I."/>
            <person name="Vanaerschot M."/>
            <person name="Stark O."/>
            <person name="Schonian G."/>
            <person name="Dujardin J.C."/>
            <person name="Berriman M."/>
        </authorList>
    </citation>
    <scope>NUCLEOTIDE SEQUENCE [LARGE SCALE GENOMIC DNA]</scope>
    <source>
        <strain evidence="5">BPK282A1</strain>
    </source>
</reference>
<dbReference type="OrthoDB" id="270109at2759"/>
<dbReference type="Proteomes" id="UP000318447">
    <property type="component" value="Unassembled WGS sequence"/>
</dbReference>
<protein>
    <submittedName>
        <fullName evidence="4">COP9 signalosome, subunit CSN8 family protein</fullName>
    </submittedName>
    <submittedName>
        <fullName evidence="2">SAC3/GANP/Nin1/mts3/eIF-3 p25 family/COP9 signalosome, subunit CSN8, putative</fullName>
    </submittedName>
</protein>
<dbReference type="GO" id="GO:0043022">
    <property type="term" value="F:ribosome binding"/>
    <property type="evidence" value="ECO:0007669"/>
    <property type="project" value="InterPro"/>
</dbReference>
<dbReference type="InterPro" id="IPR033464">
    <property type="entry name" value="CSN8_PSD8_EIF3K"/>
</dbReference>
<reference evidence="3" key="2">
    <citation type="submission" date="2011-01" db="EMBL/GenBank/DDBJ databases">
        <authorList>
            <person name="Zhao B.P."/>
            <person name="Ren Z.A."/>
            <person name="Li C.D."/>
        </authorList>
    </citation>
    <scope>NUCLEOTIDE SEQUENCE</scope>
    <source>
        <strain evidence="3">BPK282A1</strain>
    </source>
</reference>
<dbReference type="RefSeq" id="XP_003863646.1">
    <property type="nucleotide sequence ID" value="XM_003863598.1"/>
</dbReference>
<dbReference type="OMA" id="ESFHFES"/>
<evidence type="ECO:0000313" key="3">
    <source>
        <dbReference type="EMBL" id="CBZ36962.1"/>
    </source>
</evidence>
<dbReference type="Gene3D" id="1.10.10.10">
    <property type="entry name" value="Winged helix-like DNA-binding domain superfamily/Winged helix DNA-binding domain"/>
    <property type="match status" value="1"/>
</dbReference>
<organism evidence="2 6">
    <name type="scientific">Leishmania donovani</name>
    <dbReference type="NCBI Taxonomy" id="5661"/>
    <lineage>
        <taxon>Eukaryota</taxon>
        <taxon>Discoba</taxon>
        <taxon>Euglenozoa</taxon>
        <taxon>Kinetoplastea</taxon>
        <taxon>Metakinetoplastina</taxon>
        <taxon>Trypanosomatida</taxon>
        <taxon>Trypanosomatidae</taxon>
        <taxon>Leishmaniinae</taxon>
        <taxon>Leishmania</taxon>
    </lineage>
</organism>
<dbReference type="PANTHER" id="PTHR13022:SF0">
    <property type="entry name" value="EUKARYOTIC TRANSLATION INITIATION FACTOR 3 SUBUNIT K"/>
    <property type="match status" value="1"/>
</dbReference>
<name>A0A3Q8IGV2_LEIDO</name>
<keyword evidence="6" id="KW-1185">Reference proteome</keyword>
<dbReference type="PANTHER" id="PTHR13022">
    <property type="entry name" value="EUKARYOTIC TRANSLATION INITIATION FACTOR 3 SUBUNIT 11"/>
    <property type="match status" value="1"/>
</dbReference>
<dbReference type="Gene3D" id="1.25.40.250">
    <property type="entry name" value="ARM repeat, domain 1"/>
    <property type="match status" value="1"/>
</dbReference>
<dbReference type="EMBL" id="FR799619">
    <property type="protein sequence ID" value="CBZ36962.1"/>
    <property type="molecule type" value="Genomic_DNA"/>
</dbReference>
<dbReference type="Proteomes" id="UP000274082">
    <property type="component" value="Chromosome 32"/>
</dbReference>
<reference evidence="3 5" key="1">
    <citation type="journal article" date="2011" name="Genome Res.">
        <title>Whole genome sequencing of multiple Leishmania donovani clinical isolates provides insights into population structure and mechanisms of drug resistance.</title>
        <authorList>
            <person name="Downing T."/>
            <person name="Imamura H."/>
            <person name="Decuypere S."/>
            <person name="Clark T.G."/>
            <person name="Coombs G.H."/>
            <person name="Cotton J.A."/>
            <person name="Hilley J.D."/>
            <person name="de Doncker S."/>
            <person name="Maes I."/>
            <person name="Mottram J.C."/>
            <person name="Quail M.A."/>
            <person name="Rijal S."/>
            <person name="Sanders M."/>
            <person name="Schonian G."/>
            <person name="Stark O."/>
            <person name="Sundar S."/>
            <person name="Vanaerschot M."/>
            <person name="Hertz-Fowler C."/>
            <person name="Dujardin J.C."/>
            <person name="Berriman M."/>
        </authorList>
    </citation>
    <scope>NUCLEOTIDE SEQUENCE [LARGE SCALE GENOMIC DNA]</scope>
    <source>
        <strain evidence="3 5">BPK282A1</strain>
    </source>
</reference>
<evidence type="ECO:0000313" key="2">
    <source>
        <dbReference type="EMBL" id="AYU81777.1"/>
    </source>
</evidence>
<dbReference type="KEGG" id="ldo:LDBPK_322330"/>
<evidence type="ECO:0000313" key="6">
    <source>
        <dbReference type="Proteomes" id="UP000274082"/>
    </source>
</evidence>
<evidence type="ECO:0000313" key="4">
    <source>
        <dbReference type="EMBL" id="TPP43742.1"/>
    </source>
</evidence>
<evidence type="ECO:0000259" key="1">
    <source>
        <dbReference type="Pfam" id="PF10075"/>
    </source>
</evidence>
<evidence type="ECO:0000313" key="7">
    <source>
        <dbReference type="Proteomes" id="UP000318447"/>
    </source>
</evidence>
<dbReference type="InterPro" id="IPR016024">
    <property type="entry name" value="ARM-type_fold"/>
</dbReference>
<dbReference type="Proteomes" id="UP000008980">
    <property type="component" value="Chromosome 32"/>
</dbReference>
<dbReference type="SUPFAM" id="SSF48371">
    <property type="entry name" value="ARM repeat"/>
    <property type="match status" value="1"/>
</dbReference>
<dbReference type="InterPro" id="IPR016020">
    <property type="entry name" value="Transl_init_fac_sub12_N_euk"/>
</dbReference>
<dbReference type="SMR" id="A0A3Q8IGV2"/>
<dbReference type="VEuPathDB" id="TriTrypDB:LDHU3_32.2890"/>
<accession>A0A3Q8IGV2</accession>
<proteinExistence type="predicted"/>
<feature type="domain" description="CSN8/PSMD8/EIF3K" evidence="1">
    <location>
        <begin position="44"/>
        <end position="154"/>
    </location>
</feature>
<dbReference type="InterPro" id="IPR009374">
    <property type="entry name" value="eIF3k"/>
</dbReference>
<accession>E9BNY4</accession>
<reference evidence="4" key="6">
    <citation type="submission" date="2019-02" db="EMBL/GenBank/DDBJ databases">
        <title>FDA dAtabase for Regulatory Grade micrObial Sequences (FDA-ARGOS): Supporting development and validation of Infectious Disease Dx tests.</title>
        <authorList>
            <person name="Duncan R."/>
            <person name="Fisher C."/>
            <person name="Tallon L.J."/>
            <person name="Sadzewicz L."/>
            <person name="Sengamalay N."/>
            <person name="Ott S."/>
            <person name="Godinez A."/>
            <person name="Nagaraj S."/>
            <person name="Nadendla S."/>
            <person name="Sichtig H."/>
        </authorList>
    </citation>
    <scope>NUCLEOTIDE SEQUENCE</scope>
    <source>
        <strain evidence="4">FDAARGOS_361</strain>
    </source>
</reference>
<reference evidence="2 6" key="4">
    <citation type="journal article" date="2018" name="Sci. Rep.">
        <title>A complete Leishmania donovani reference genome identifies novel genetic variations associated with virulence.</title>
        <authorList>
            <person name="Lypaczewski P."/>
            <person name="Hoshizaki J."/>
            <person name="Zhang W.-W."/>
            <person name="McCall L.-I."/>
            <person name="Torcivia-Rodriguez J."/>
            <person name="Simonyan V."/>
            <person name="Kaur A."/>
            <person name="Dewar K."/>
            <person name="Matlashewski G."/>
        </authorList>
    </citation>
    <scope>NUCLEOTIDE SEQUENCE [LARGE SCALE GENOMIC DNA]</scope>
    <source>
        <strain evidence="2 6">LdCL</strain>
    </source>
</reference>
<evidence type="ECO:0000313" key="5">
    <source>
        <dbReference type="Proteomes" id="UP000008980"/>
    </source>
</evidence>
<dbReference type="Pfam" id="PF10075">
    <property type="entry name" value="CSN8_PSD8_EIF3K"/>
    <property type="match status" value="1"/>
</dbReference>
<dbReference type="GeneID" id="13390934"/>
<dbReference type="VEuPathDB" id="TriTrypDB:LdCL_320028600"/>
<dbReference type="AlphaFoldDB" id="A0A3Q8IGV2"/>
<dbReference type="GO" id="GO:0006446">
    <property type="term" value="P:regulation of translational initiation"/>
    <property type="evidence" value="ECO:0007669"/>
    <property type="project" value="InterPro"/>
</dbReference>
<reference evidence="7" key="5">
    <citation type="submission" date="2019-02" db="EMBL/GenBank/DDBJ databases">
        <title>FDA dAtabase for Regulatory Grade micrObial Sequences (FDA-ARGOS): Supporting development and validation of Infectious Disease Dx tests.</title>
        <authorList>
            <person name="Duncan R."/>
            <person name="Fisher C."/>
            <person name="Tallon L."/>
            <person name="Sadzewicz L."/>
            <person name="Sengamalay N."/>
            <person name="Ott S."/>
            <person name="Godinez A."/>
            <person name="Nagaraj S."/>
            <person name="Vavikolanu K."/>
            <person name="Nadendla S."/>
            <person name="Aluvathingal J."/>
            <person name="Sichtig H."/>
        </authorList>
    </citation>
    <scope>NUCLEOTIDE SEQUENCE [LARGE SCALE GENOMIC DNA]</scope>
    <source>
        <strain evidence="7">FDAARGOS_361</strain>
    </source>
</reference>
<dbReference type="GO" id="GO:0005852">
    <property type="term" value="C:eukaryotic translation initiation factor 3 complex"/>
    <property type="evidence" value="ECO:0007669"/>
    <property type="project" value="InterPro"/>
</dbReference>
<sequence length="233" mass="26305">MTRDDGTQVAQLLSEGKYNLPMFLRYLKASSMEGDQPDKSLLLGILLQSLARFQTSDFTACMCLVPSHVQDSPSVEKELNYIYGLENLLSCGLFARFWTQWSSVKEHLPESFHFEARVRTSILETICITMESIPTEKLATYLAVSPDQVQKVVHNAMKDSEDRDMKVMAYDSGSVVFHRNRFNYPQAGAAQDAIRFTDVSSVIHNDVPRRGASAAADEPRDVRARTWARMADE</sequence>
<dbReference type="EMBL" id="RHLC01000009">
    <property type="protein sequence ID" value="TPP43742.1"/>
    <property type="molecule type" value="Genomic_DNA"/>
</dbReference>